<evidence type="ECO:0000256" key="9">
    <source>
        <dbReference type="ARBA" id="ARBA00023180"/>
    </source>
</evidence>
<dbReference type="SUPFAM" id="SSF52058">
    <property type="entry name" value="L domain-like"/>
    <property type="match status" value="1"/>
</dbReference>
<evidence type="ECO:0000256" key="2">
    <source>
        <dbReference type="ARBA" id="ARBA00009592"/>
    </source>
</evidence>
<keyword evidence="11" id="KW-1185">Reference proteome</keyword>
<organism evidence="10 11">
    <name type="scientific">Salix dunnii</name>
    <dbReference type="NCBI Taxonomy" id="1413687"/>
    <lineage>
        <taxon>Eukaryota</taxon>
        <taxon>Viridiplantae</taxon>
        <taxon>Streptophyta</taxon>
        <taxon>Embryophyta</taxon>
        <taxon>Tracheophyta</taxon>
        <taxon>Spermatophyta</taxon>
        <taxon>Magnoliopsida</taxon>
        <taxon>eudicotyledons</taxon>
        <taxon>Gunneridae</taxon>
        <taxon>Pentapetalae</taxon>
        <taxon>rosids</taxon>
        <taxon>fabids</taxon>
        <taxon>Malpighiales</taxon>
        <taxon>Salicaceae</taxon>
        <taxon>Saliceae</taxon>
        <taxon>Salix</taxon>
    </lineage>
</organism>
<comment type="subcellular location">
    <subcellularLocation>
        <location evidence="1">Cell membrane</location>
        <topology evidence="1">Single-pass type I membrane protein</topology>
    </subcellularLocation>
</comment>
<evidence type="ECO:0000256" key="4">
    <source>
        <dbReference type="ARBA" id="ARBA00022692"/>
    </source>
</evidence>
<keyword evidence="5" id="KW-0732">Signal</keyword>
<dbReference type="Proteomes" id="UP000657918">
    <property type="component" value="Unassembled WGS sequence"/>
</dbReference>
<keyword evidence="9" id="KW-0325">Glycoprotein</keyword>
<dbReference type="EMBL" id="JADGMS010000013">
    <property type="protein sequence ID" value="KAF9670573.1"/>
    <property type="molecule type" value="Genomic_DNA"/>
</dbReference>
<dbReference type="InterPro" id="IPR032675">
    <property type="entry name" value="LRR_dom_sf"/>
</dbReference>
<dbReference type="InterPro" id="IPR001611">
    <property type="entry name" value="Leu-rich_rpt"/>
</dbReference>
<dbReference type="OrthoDB" id="676979at2759"/>
<comment type="caution">
    <text evidence="10">The sequence shown here is derived from an EMBL/GenBank/DDBJ whole genome shotgun (WGS) entry which is preliminary data.</text>
</comment>
<keyword evidence="4" id="KW-0812">Transmembrane</keyword>
<keyword evidence="6" id="KW-1133">Transmembrane helix</keyword>
<evidence type="ECO:0000256" key="6">
    <source>
        <dbReference type="ARBA" id="ARBA00022989"/>
    </source>
</evidence>
<comment type="similarity">
    <text evidence="2">Belongs to the RLP family.</text>
</comment>
<accession>A0A835JHW7</accession>
<dbReference type="PANTHER" id="PTHR48052:SF8">
    <property type="entry name" value="LRR RECEPTOR-LIKE SERINE_THREONINE-PROTEIN KINASE FLS2"/>
    <property type="match status" value="1"/>
</dbReference>
<dbReference type="Pfam" id="PF00560">
    <property type="entry name" value="LRR_1"/>
    <property type="match status" value="1"/>
</dbReference>
<keyword evidence="7" id="KW-0472">Membrane</keyword>
<evidence type="ECO:0000313" key="10">
    <source>
        <dbReference type="EMBL" id="KAF9670573.1"/>
    </source>
</evidence>
<dbReference type="AlphaFoldDB" id="A0A835JHW7"/>
<keyword evidence="8" id="KW-0675">Receptor</keyword>
<evidence type="ECO:0000256" key="5">
    <source>
        <dbReference type="ARBA" id="ARBA00022729"/>
    </source>
</evidence>
<protein>
    <submittedName>
        <fullName evidence="10">Uncharacterized protein</fullName>
    </submittedName>
</protein>
<dbReference type="Gene3D" id="3.80.10.10">
    <property type="entry name" value="Ribonuclease Inhibitor"/>
    <property type="match status" value="1"/>
</dbReference>
<evidence type="ECO:0000313" key="11">
    <source>
        <dbReference type="Proteomes" id="UP000657918"/>
    </source>
</evidence>
<evidence type="ECO:0000256" key="1">
    <source>
        <dbReference type="ARBA" id="ARBA00004251"/>
    </source>
</evidence>
<reference evidence="10 11" key="1">
    <citation type="submission" date="2020-10" db="EMBL/GenBank/DDBJ databases">
        <title>Plant Genome Project.</title>
        <authorList>
            <person name="Zhang R.-G."/>
        </authorList>
    </citation>
    <scope>NUCLEOTIDE SEQUENCE [LARGE SCALE GENOMIC DNA]</scope>
    <source>
        <strain evidence="10">FAFU-HL-1</strain>
        <tissue evidence="10">Leaf</tissue>
    </source>
</reference>
<dbReference type="GO" id="GO:0005886">
    <property type="term" value="C:plasma membrane"/>
    <property type="evidence" value="ECO:0007669"/>
    <property type="project" value="UniProtKB-SubCell"/>
</dbReference>
<evidence type="ECO:0000256" key="3">
    <source>
        <dbReference type="ARBA" id="ARBA00022475"/>
    </source>
</evidence>
<keyword evidence="3" id="KW-1003">Cell membrane</keyword>
<proteinExistence type="inferred from homology"/>
<name>A0A835JHW7_9ROSI</name>
<evidence type="ECO:0000256" key="7">
    <source>
        <dbReference type="ARBA" id="ARBA00023136"/>
    </source>
</evidence>
<dbReference type="PANTHER" id="PTHR48052">
    <property type="entry name" value="UNNAMED PRODUCT"/>
    <property type="match status" value="1"/>
</dbReference>
<gene>
    <name evidence="10" type="ORF">SADUNF_Sadunf13G0083000</name>
</gene>
<evidence type="ECO:0000256" key="8">
    <source>
        <dbReference type="ARBA" id="ARBA00023170"/>
    </source>
</evidence>
<sequence length="140" mass="15457">MDIDQDLSWKRAVTIFALGSPFSRELLDSYADCKSSWMFRINKNQLSGKIPEGVWATSIIDFSDNDLTGELKSIVLQKNRFSGQLSSELGKLIDLEENSLTGSIPSKLEGIARLGDLNLQILRVVVSQVLLAAGKVSRLD</sequence>